<evidence type="ECO:0000256" key="1">
    <source>
        <dbReference type="ARBA" id="ARBA00023015"/>
    </source>
</evidence>
<proteinExistence type="predicted"/>
<evidence type="ECO:0000259" key="7">
    <source>
        <dbReference type="PROSITE" id="PS51294"/>
    </source>
</evidence>
<keyword evidence="9" id="KW-1185">Reference proteome</keyword>
<sequence>MSTAKINSNVEHGVWSEEEHDKFLIALKVYPRGPWKKIAEQIGTRSARQVQTHAQKYYEKVARRVRGLRKDRKRLVRPEHRLDDDMATLCKVAENETCGSRIGPIRNGLNAVRAIPREVFTSGQDHVDARGECFNLGLDAIPNQNRRDSIESLLEEEDDDDCDDGTVMSGITESDGNDSLLDIEDTYLDYLIAILDCCEMDPC</sequence>
<dbReference type="PROSITE" id="PS51294">
    <property type="entry name" value="HTH_MYB"/>
    <property type="match status" value="1"/>
</dbReference>
<dbReference type="HOGENOM" id="CLU_080595_0_1_1"/>
<reference evidence="9" key="2">
    <citation type="submission" date="2010-04" db="EMBL/GenBank/DDBJ databases">
        <authorList>
            <person name="Buell R."/>
            <person name="Hamilton J."/>
            <person name="Hostetler J."/>
        </authorList>
    </citation>
    <scope>NUCLEOTIDE SEQUENCE [LARGE SCALE GENOMIC DNA]</scope>
    <source>
        <strain evidence="9">DAOM:BR144</strain>
    </source>
</reference>
<protein>
    <submittedName>
        <fullName evidence="8">Uncharacterized protein</fullName>
    </submittedName>
</protein>
<evidence type="ECO:0000313" key="8">
    <source>
        <dbReference type="EnsemblProtists" id="PYU1_T006470"/>
    </source>
</evidence>
<accession>K3WNC8</accession>
<dbReference type="PANTHER" id="PTHR12802">
    <property type="entry name" value="SWI/SNF COMPLEX-RELATED"/>
    <property type="match status" value="1"/>
</dbReference>
<dbReference type="GO" id="GO:0003677">
    <property type="term" value="F:DNA binding"/>
    <property type="evidence" value="ECO:0007669"/>
    <property type="project" value="UniProtKB-KW"/>
</dbReference>
<dbReference type="EnsemblProtists" id="PYU1_T006470">
    <property type="protein sequence ID" value="PYU1_T006470"/>
    <property type="gene ID" value="PYU1_G006458"/>
</dbReference>
<dbReference type="STRING" id="431595.K3WNC8"/>
<dbReference type="InParanoid" id="K3WNC8"/>
<keyword evidence="3" id="KW-0804">Transcription</keyword>
<dbReference type="NCBIfam" id="TIGR01557">
    <property type="entry name" value="myb_SHAQKYF"/>
    <property type="match status" value="1"/>
</dbReference>
<dbReference type="Pfam" id="PF00249">
    <property type="entry name" value="Myb_DNA-binding"/>
    <property type="match status" value="1"/>
</dbReference>
<name>K3WNC8_GLOUD</name>
<reference evidence="8" key="3">
    <citation type="submission" date="2015-02" db="UniProtKB">
        <authorList>
            <consortium name="EnsemblProtists"/>
        </authorList>
    </citation>
    <scope>IDENTIFICATION</scope>
    <source>
        <strain evidence="8">DAOM BR144</strain>
    </source>
</reference>
<dbReference type="PROSITE" id="PS50090">
    <property type="entry name" value="MYB_LIKE"/>
    <property type="match status" value="1"/>
</dbReference>
<evidence type="ECO:0000256" key="3">
    <source>
        <dbReference type="ARBA" id="ARBA00023163"/>
    </source>
</evidence>
<reference evidence="9" key="1">
    <citation type="journal article" date="2010" name="Genome Biol.">
        <title>Genome sequence of the necrotrophic plant pathogen Pythium ultimum reveals original pathogenicity mechanisms and effector repertoire.</title>
        <authorList>
            <person name="Levesque C.A."/>
            <person name="Brouwer H."/>
            <person name="Cano L."/>
            <person name="Hamilton J.P."/>
            <person name="Holt C."/>
            <person name="Huitema E."/>
            <person name="Raffaele S."/>
            <person name="Robideau G.P."/>
            <person name="Thines M."/>
            <person name="Win J."/>
            <person name="Zerillo M.M."/>
            <person name="Beakes G.W."/>
            <person name="Boore J.L."/>
            <person name="Busam D."/>
            <person name="Dumas B."/>
            <person name="Ferriera S."/>
            <person name="Fuerstenberg S.I."/>
            <person name="Gachon C.M."/>
            <person name="Gaulin E."/>
            <person name="Govers F."/>
            <person name="Grenville-Briggs L."/>
            <person name="Horner N."/>
            <person name="Hostetler J."/>
            <person name="Jiang R.H."/>
            <person name="Johnson J."/>
            <person name="Krajaejun T."/>
            <person name="Lin H."/>
            <person name="Meijer H.J."/>
            <person name="Moore B."/>
            <person name="Morris P."/>
            <person name="Phuntmart V."/>
            <person name="Puiu D."/>
            <person name="Shetty J."/>
            <person name="Stajich J.E."/>
            <person name="Tripathy S."/>
            <person name="Wawra S."/>
            <person name="van West P."/>
            <person name="Whitty B.R."/>
            <person name="Coutinho P.M."/>
            <person name="Henrissat B."/>
            <person name="Martin F."/>
            <person name="Thomas P.D."/>
            <person name="Tyler B.M."/>
            <person name="De Vries R.P."/>
            <person name="Kamoun S."/>
            <person name="Yandell M."/>
            <person name="Tisserat N."/>
            <person name="Buell C.R."/>
        </authorList>
    </citation>
    <scope>NUCLEOTIDE SEQUENCE</scope>
    <source>
        <strain evidence="9">DAOM:BR144</strain>
    </source>
</reference>
<dbReference type="PANTHER" id="PTHR12802:SF155">
    <property type="entry name" value="DEUBIQUITINASE MYSM1"/>
    <property type="match status" value="1"/>
</dbReference>
<dbReference type="SMART" id="SM00717">
    <property type="entry name" value="SANT"/>
    <property type="match status" value="1"/>
</dbReference>
<feature type="domain" description="SANT" evidence="6">
    <location>
        <begin position="10"/>
        <end position="62"/>
    </location>
</feature>
<dbReference type="CDD" id="cd00167">
    <property type="entry name" value="SANT"/>
    <property type="match status" value="1"/>
</dbReference>
<feature type="domain" description="Myb-like" evidence="5">
    <location>
        <begin position="7"/>
        <end position="58"/>
    </location>
</feature>
<organism evidence="8 9">
    <name type="scientific">Globisporangium ultimum (strain ATCC 200006 / CBS 805.95 / DAOM BR144)</name>
    <name type="common">Pythium ultimum</name>
    <dbReference type="NCBI Taxonomy" id="431595"/>
    <lineage>
        <taxon>Eukaryota</taxon>
        <taxon>Sar</taxon>
        <taxon>Stramenopiles</taxon>
        <taxon>Oomycota</taxon>
        <taxon>Peronosporomycetes</taxon>
        <taxon>Pythiales</taxon>
        <taxon>Pythiaceae</taxon>
        <taxon>Globisporangium</taxon>
    </lineage>
</organism>
<keyword evidence="2" id="KW-0238">DNA-binding</keyword>
<dbReference type="InterPro" id="IPR009057">
    <property type="entry name" value="Homeodomain-like_sf"/>
</dbReference>
<evidence type="ECO:0000256" key="4">
    <source>
        <dbReference type="ARBA" id="ARBA00023242"/>
    </source>
</evidence>
<dbReference type="InterPro" id="IPR017884">
    <property type="entry name" value="SANT_dom"/>
</dbReference>
<keyword evidence="4" id="KW-0539">Nucleus</keyword>
<keyword evidence="1" id="KW-0805">Transcription regulation</keyword>
<dbReference type="eggNOG" id="KOG0724">
    <property type="taxonomic scope" value="Eukaryota"/>
</dbReference>
<dbReference type="Proteomes" id="UP000019132">
    <property type="component" value="Unassembled WGS sequence"/>
</dbReference>
<evidence type="ECO:0000259" key="5">
    <source>
        <dbReference type="PROSITE" id="PS50090"/>
    </source>
</evidence>
<dbReference type="InterPro" id="IPR001005">
    <property type="entry name" value="SANT/Myb"/>
</dbReference>
<dbReference type="EMBL" id="GL376604">
    <property type="status" value="NOT_ANNOTATED_CDS"/>
    <property type="molecule type" value="Genomic_DNA"/>
</dbReference>
<dbReference type="SUPFAM" id="SSF46689">
    <property type="entry name" value="Homeodomain-like"/>
    <property type="match status" value="1"/>
</dbReference>
<dbReference type="PROSITE" id="PS51293">
    <property type="entry name" value="SANT"/>
    <property type="match status" value="1"/>
</dbReference>
<evidence type="ECO:0000259" key="6">
    <source>
        <dbReference type="PROSITE" id="PS51293"/>
    </source>
</evidence>
<evidence type="ECO:0000313" key="9">
    <source>
        <dbReference type="Proteomes" id="UP000019132"/>
    </source>
</evidence>
<feature type="domain" description="HTH myb-type" evidence="7">
    <location>
        <begin position="7"/>
        <end position="62"/>
    </location>
</feature>
<dbReference type="AlphaFoldDB" id="K3WNC8"/>
<dbReference type="InterPro" id="IPR006447">
    <property type="entry name" value="Myb_dom_plants"/>
</dbReference>
<evidence type="ECO:0000256" key="2">
    <source>
        <dbReference type="ARBA" id="ARBA00023125"/>
    </source>
</evidence>
<dbReference type="VEuPathDB" id="FungiDB:PYU1_G006458"/>
<dbReference type="Gene3D" id="1.10.10.60">
    <property type="entry name" value="Homeodomain-like"/>
    <property type="match status" value="1"/>
</dbReference>
<dbReference type="InterPro" id="IPR017930">
    <property type="entry name" value="Myb_dom"/>
</dbReference>